<feature type="transmembrane region" description="Helical" evidence="6">
    <location>
        <begin position="12"/>
        <end position="31"/>
    </location>
</feature>
<dbReference type="GO" id="GO:0016020">
    <property type="term" value="C:membrane"/>
    <property type="evidence" value="ECO:0007669"/>
    <property type="project" value="UniProtKB-SubCell"/>
</dbReference>
<evidence type="ECO:0000256" key="5">
    <source>
        <dbReference type="ARBA" id="ARBA00034313"/>
    </source>
</evidence>
<proteinExistence type="inferred from homology"/>
<dbReference type="PANTHER" id="PTHR35042:SF1">
    <property type="entry name" value="DUF1772-DOMAIN-CONTAINING PROTEIN"/>
    <property type="match status" value="1"/>
</dbReference>
<protein>
    <recommendedName>
        <fullName evidence="9">DUF1772-domain-containing protein</fullName>
    </recommendedName>
</protein>
<dbReference type="PANTHER" id="PTHR35042">
    <property type="entry name" value="ANTHRONE OXYGENASE ENCC"/>
    <property type="match status" value="1"/>
</dbReference>
<organism evidence="7 8">
    <name type="scientific">Rhizodiscina lignyota</name>
    <dbReference type="NCBI Taxonomy" id="1504668"/>
    <lineage>
        <taxon>Eukaryota</taxon>
        <taxon>Fungi</taxon>
        <taxon>Dikarya</taxon>
        <taxon>Ascomycota</taxon>
        <taxon>Pezizomycotina</taxon>
        <taxon>Dothideomycetes</taxon>
        <taxon>Pleosporomycetidae</taxon>
        <taxon>Aulographales</taxon>
        <taxon>Rhizodiscinaceae</taxon>
        <taxon>Rhizodiscina</taxon>
    </lineage>
</organism>
<dbReference type="EMBL" id="ML978123">
    <property type="protein sequence ID" value="KAF2101397.1"/>
    <property type="molecule type" value="Genomic_DNA"/>
</dbReference>
<keyword evidence="4 6" id="KW-0472">Membrane</keyword>
<dbReference type="Pfam" id="PF08592">
    <property type="entry name" value="Anthrone_oxy"/>
    <property type="match status" value="1"/>
</dbReference>
<dbReference type="InterPro" id="IPR013901">
    <property type="entry name" value="Anthrone_oxy"/>
</dbReference>
<accession>A0A9P4MBH7</accession>
<evidence type="ECO:0000256" key="2">
    <source>
        <dbReference type="ARBA" id="ARBA00022692"/>
    </source>
</evidence>
<gene>
    <name evidence="7" type="ORF">NA57DRAFT_34024</name>
</gene>
<evidence type="ECO:0000256" key="4">
    <source>
        <dbReference type="ARBA" id="ARBA00023136"/>
    </source>
</evidence>
<name>A0A9P4MBH7_9PEZI</name>
<sequence>MADHNLFYHEKVPVGIRIAGTVGITAAAFLAGQSASSSYIATPALLQAPAPLLAKQWKTMWLRGRPTGVLFLAIGAIFGGLAYREQPSSSAFKLYVTSAALITSAVPYTLALMGPTNKALNEKAESLASASITDAAAEAGVEKEQTTHALVDRWAMLNLGRALIAATSAMVALWANVSAIEVVEFGKVGLTAGANRMG</sequence>
<keyword evidence="3 6" id="KW-1133">Transmembrane helix</keyword>
<evidence type="ECO:0000256" key="1">
    <source>
        <dbReference type="ARBA" id="ARBA00004141"/>
    </source>
</evidence>
<evidence type="ECO:0000313" key="8">
    <source>
        <dbReference type="Proteomes" id="UP000799772"/>
    </source>
</evidence>
<dbReference type="AlphaFoldDB" id="A0A9P4MBH7"/>
<evidence type="ECO:0008006" key="9">
    <source>
        <dbReference type="Google" id="ProtNLM"/>
    </source>
</evidence>
<dbReference type="OrthoDB" id="5954308at2759"/>
<feature type="transmembrane region" description="Helical" evidence="6">
    <location>
        <begin position="95"/>
        <end position="113"/>
    </location>
</feature>
<feature type="transmembrane region" description="Helical" evidence="6">
    <location>
        <begin position="66"/>
        <end position="83"/>
    </location>
</feature>
<comment type="subcellular location">
    <subcellularLocation>
        <location evidence="1">Membrane</location>
        <topology evidence="1">Multi-pass membrane protein</topology>
    </subcellularLocation>
</comment>
<keyword evidence="2 6" id="KW-0812">Transmembrane</keyword>
<comment type="similarity">
    <text evidence="5">Belongs to the anthrone oxygenase family.</text>
</comment>
<reference evidence="7" key="1">
    <citation type="journal article" date="2020" name="Stud. Mycol.">
        <title>101 Dothideomycetes genomes: a test case for predicting lifestyles and emergence of pathogens.</title>
        <authorList>
            <person name="Haridas S."/>
            <person name="Albert R."/>
            <person name="Binder M."/>
            <person name="Bloem J."/>
            <person name="Labutti K."/>
            <person name="Salamov A."/>
            <person name="Andreopoulos B."/>
            <person name="Baker S."/>
            <person name="Barry K."/>
            <person name="Bills G."/>
            <person name="Bluhm B."/>
            <person name="Cannon C."/>
            <person name="Castanera R."/>
            <person name="Culley D."/>
            <person name="Daum C."/>
            <person name="Ezra D."/>
            <person name="Gonzalez J."/>
            <person name="Henrissat B."/>
            <person name="Kuo A."/>
            <person name="Liang C."/>
            <person name="Lipzen A."/>
            <person name="Lutzoni F."/>
            <person name="Magnuson J."/>
            <person name="Mondo S."/>
            <person name="Nolan M."/>
            <person name="Ohm R."/>
            <person name="Pangilinan J."/>
            <person name="Park H.-J."/>
            <person name="Ramirez L."/>
            <person name="Alfaro M."/>
            <person name="Sun H."/>
            <person name="Tritt A."/>
            <person name="Yoshinaga Y."/>
            <person name="Zwiers L.-H."/>
            <person name="Turgeon B."/>
            <person name="Goodwin S."/>
            <person name="Spatafora J."/>
            <person name="Crous P."/>
            <person name="Grigoriev I."/>
        </authorList>
    </citation>
    <scope>NUCLEOTIDE SEQUENCE</scope>
    <source>
        <strain evidence="7">CBS 133067</strain>
    </source>
</reference>
<evidence type="ECO:0000256" key="6">
    <source>
        <dbReference type="SAM" id="Phobius"/>
    </source>
</evidence>
<evidence type="ECO:0000313" key="7">
    <source>
        <dbReference type="EMBL" id="KAF2101397.1"/>
    </source>
</evidence>
<keyword evidence="8" id="KW-1185">Reference proteome</keyword>
<dbReference type="Proteomes" id="UP000799772">
    <property type="component" value="Unassembled WGS sequence"/>
</dbReference>
<evidence type="ECO:0000256" key="3">
    <source>
        <dbReference type="ARBA" id="ARBA00022989"/>
    </source>
</evidence>
<comment type="caution">
    <text evidence="7">The sequence shown here is derived from an EMBL/GenBank/DDBJ whole genome shotgun (WGS) entry which is preliminary data.</text>
</comment>